<feature type="non-terminal residue" evidence="8">
    <location>
        <position position="1"/>
    </location>
</feature>
<dbReference type="GO" id="GO:0003677">
    <property type="term" value="F:DNA binding"/>
    <property type="evidence" value="ECO:0007669"/>
    <property type="project" value="TreeGrafter"/>
</dbReference>
<keyword evidence="8" id="KW-0648">Protein biosynthesis</keyword>
<protein>
    <recommendedName>
        <fullName evidence="3">Transcription initiation factor TFIID subunit 12</fullName>
    </recommendedName>
</protein>
<organism evidence="8">
    <name type="scientific">Hydra vulgaris</name>
    <name type="common">Hydra</name>
    <name type="synonym">Hydra attenuata</name>
    <dbReference type="NCBI Taxonomy" id="6087"/>
    <lineage>
        <taxon>Eukaryota</taxon>
        <taxon>Metazoa</taxon>
        <taxon>Cnidaria</taxon>
        <taxon>Hydrozoa</taxon>
        <taxon>Hydroidolina</taxon>
        <taxon>Anthoathecata</taxon>
        <taxon>Aplanulata</taxon>
        <taxon>Hydridae</taxon>
        <taxon>Hydra</taxon>
    </lineage>
</organism>
<comment type="similarity">
    <text evidence="2">Belongs to the TAF12 family.</text>
</comment>
<dbReference type="PANTHER" id="PTHR12264:SF21">
    <property type="entry name" value="TRANSCRIPTION INITIATION FACTOR TFIID SUBUNIT 12"/>
    <property type="match status" value="1"/>
</dbReference>
<dbReference type="PANTHER" id="PTHR12264">
    <property type="entry name" value="TRANSCRIPTION INITIATION FACTOR TFIID SUBUNIT 12"/>
    <property type="match status" value="1"/>
</dbReference>
<evidence type="ECO:0000256" key="5">
    <source>
        <dbReference type="ARBA" id="ARBA00023163"/>
    </source>
</evidence>
<dbReference type="GO" id="GO:0046982">
    <property type="term" value="F:protein heterodimerization activity"/>
    <property type="evidence" value="ECO:0007669"/>
    <property type="project" value="InterPro"/>
</dbReference>
<keyword evidence="4" id="KW-0805">Transcription regulation</keyword>
<evidence type="ECO:0000256" key="3">
    <source>
        <dbReference type="ARBA" id="ARBA00017484"/>
    </source>
</evidence>
<comment type="subcellular location">
    <subcellularLocation>
        <location evidence="1">Nucleus</location>
    </subcellularLocation>
</comment>
<dbReference type="GO" id="GO:0017025">
    <property type="term" value="F:TBP-class protein binding"/>
    <property type="evidence" value="ECO:0007669"/>
    <property type="project" value="TreeGrafter"/>
</dbReference>
<dbReference type="GO" id="GO:0051123">
    <property type="term" value="P:RNA polymerase II preinitiation complex assembly"/>
    <property type="evidence" value="ECO:0007669"/>
    <property type="project" value="TreeGrafter"/>
</dbReference>
<dbReference type="AlphaFoldDB" id="T2MCM7"/>
<dbReference type="InterPro" id="IPR009072">
    <property type="entry name" value="Histone-fold"/>
</dbReference>
<dbReference type="Pfam" id="PF03847">
    <property type="entry name" value="TFIID_20kDa"/>
    <property type="match status" value="1"/>
</dbReference>
<gene>
    <name evidence="8" type="primary">TAF12</name>
</gene>
<feature type="domain" description="Transcription initiation factor TFIID subunit 12" evidence="7">
    <location>
        <begin position="216"/>
        <end position="283"/>
    </location>
</feature>
<evidence type="ECO:0000313" key="8">
    <source>
        <dbReference type="EMBL" id="CDG69904.1"/>
    </source>
</evidence>
<dbReference type="CDD" id="cd07981">
    <property type="entry name" value="HFD_TAF12"/>
    <property type="match status" value="1"/>
</dbReference>
<dbReference type="GO" id="GO:0000124">
    <property type="term" value="C:SAGA complex"/>
    <property type="evidence" value="ECO:0007669"/>
    <property type="project" value="InterPro"/>
</dbReference>
<proteinExistence type="evidence at transcript level"/>
<keyword evidence="5" id="KW-0804">Transcription</keyword>
<reference evidence="8" key="1">
    <citation type="journal article" date="2013" name="Genome Biol. Evol.">
        <title>Punctuated emergences of genetic and phenotypic innovations in eumetazoan, bilaterian, euteleostome, and hominidae ancestors.</title>
        <authorList>
            <person name="Wenger Y."/>
            <person name="Galliot B."/>
        </authorList>
    </citation>
    <scope>NUCLEOTIDE SEQUENCE</scope>
    <source>
        <tissue evidence="8">Whole animals</tissue>
    </source>
</reference>
<dbReference type="InterPro" id="IPR037794">
    <property type="entry name" value="TAF12"/>
</dbReference>
<evidence type="ECO:0000256" key="6">
    <source>
        <dbReference type="ARBA" id="ARBA00023242"/>
    </source>
</evidence>
<evidence type="ECO:0000259" key="7">
    <source>
        <dbReference type="Pfam" id="PF03847"/>
    </source>
</evidence>
<sequence>NLKMASSSSQQVNQSNANIYTTSTGHPISLVGTMGIVQTGQRLPQSINILQNQLTPQQIAAIQQHQRSSPQHQLGNVRPGIVNFMGNQSISLQNVQVLGSMGRQPDGMGNVPISIITSGGQTYAVASNLHTGMYSQGATAMQIRPIAPNAAAVVQANSLSLQQIRTNVPRIATAGTPSVSNFPSSPVNKTVQQISLTVPLQQRTSPANTSSTQVLTKRKLQDLLNEIDPTETMDEDVEETLLQLADDFIENVINSSCQIAKHRKSTTLEVKDMQLHLDRNWNMWIPGFGSEDLRPYKKLPSTEAHRQRMALIKKAMKK</sequence>
<dbReference type="OrthoDB" id="2193432at2759"/>
<dbReference type="GO" id="GO:0003743">
    <property type="term" value="F:translation initiation factor activity"/>
    <property type="evidence" value="ECO:0007669"/>
    <property type="project" value="UniProtKB-KW"/>
</dbReference>
<keyword evidence="8" id="KW-0396">Initiation factor</keyword>
<accession>T2MCM7</accession>
<evidence type="ECO:0000256" key="2">
    <source>
        <dbReference type="ARBA" id="ARBA00007530"/>
    </source>
</evidence>
<evidence type="ECO:0000256" key="1">
    <source>
        <dbReference type="ARBA" id="ARBA00004123"/>
    </source>
</evidence>
<dbReference type="EMBL" id="HAAD01003672">
    <property type="protein sequence ID" value="CDG69904.1"/>
    <property type="molecule type" value="mRNA"/>
</dbReference>
<dbReference type="InterPro" id="IPR003228">
    <property type="entry name" value="TFIID_TAF12_dom"/>
</dbReference>
<name>T2MCM7_HYDVU</name>
<evidence type="ECO:0000256" key="4">
    <source>
        <dbReference type="ARBA" id="ARBA00023015"/>
    </source>
</evidence>
<keyword evidence="6" id="KW-0539">Nucleus</keyword>
<dbReference type="FunFam" id="1.10.20.10:FF:000011">
    <property type="entry name" value="Transcription initiation factor TFIID subunit 12"/>
    <property type="match status" value="1"/>
</dbReference>
<dbReference type="Gene3D" id="1.10.20.10">
    <property type="entry name" value="Histone, subunit A"/>
    <property type="match status" value="1"/>
</dbReference>
<dbReference type="GO" id="GO:0005669">
    <property type="term" value="C:transcription factor TFIID complex"/>
    <property type="evidence" value="ECO:0007669"/>
    <property type="project" value="InterPro"/>
</dbReference>
<dbReference type="SUPFAM" id="SSF47113">
    <property type="entry name" value="Histone-fold"/>
    <property type="match status" value="1"/>
</dbReference>